<protein>
    <submittedName>
        <fullName evidence="1">Uncharacterized protein</fullName>
    </submittedName>
</protein>
<name>A0ACB9B0I4_ARCLA</name>
<keyword evidence="2" id="KW-1185">Reference proteome</keyword>
<comment type="caution">
    <text evidence="1">The sequence shown here is derived from an EMBL/GenBank/DDBJ whole genome shotgun (WGS) entry which is preliminary data.</text>
</comment>
<evidence type="ECO:0000313" key="1">
    <source>
        <dbReference type="EMBL" id="KAI3715685.1"/>
    </source>
</evidence>
<evidence type="ECO:0000313" key="2">
    <source>
        <dbReference type="Proteomes" id="UP001055879"/>
    </source>
</evidence>
<sequence length="144" mass="16159">MVEESYFDNSIVNQRGRKEEWREGGCRKAEEKETMADSKSSESTNLGPEKTPAIGNTQSKLPEKCQADGKSLIQECNDDDQVPREGMMATDLQPPGIEIGDDDAKCKKSRVIRVMDIRLMGWNPIARVGLGIYLGLEKMVIRIR</sequence>
<reference evidence="2" key="1">
    <citation type="journal article" date="2022" name="Mol. Ecol. Resour.">
        <title>The genomes of chicory, endive, great burdock and yacon provide insights into Asteraceae palaeo-polyploidization history and plant inulin production.</title>
        <authorList>
            <person name="Fan W."/>
            <person name="Wang S."/>
            <person name="Wang H."/>
            <person name="Wang A."/>
            <person name="Jiang F."/>
            <person name="Liu H."/>
            <person name="Zhao H."/>
            <person name="Xu D."/>
            <person name="Zhang Y."/>
        </authorList>
    </citation>
    <scope>NUCLEOTIDE SEQUENCE [LARGE SCALE GENOMIC DNA]</scope>
    <source>
        <strain evidence="2">cv. Niubang</strain>
    </source>
</reference>
<gene>
    <name evidence="1" type="ORF">L6452_22671</name>
</gene>
<accession>A0ACB9B0I4</accession>
<dbReference type="EMBL" id="CM042053">
    <property type="protein sequence ID" value="KAI3715685.1"/>
    <property type="molecule type" value="Genomic_DNA"/>
</dbReference>
<reference evidence="1 2" key="2">
    <citation type="journal article" date="2022" name="Mol. Ecol. Resour.">
        <title>The genomes of chicory, endive, great burdock and yacon provide insights into Asteraceae paleo-polyploidization history and plant inulin production.</title>
        <authorList>
            <person name="Fan W."/>
            <person name="Wang S."/>
            <person name="Wang H."/>
            <person name="Wang A."/>
            <person name="Jiang F."/>
            <person name="Liu H."/>
            <person name="Zhao H."/>
            <person name="Xu D."/>
            <person name="Zhang Y."/>
        </authorList>
    </citation>
    <scope>NUCLEOTIDE SEQUENCE [LARGE SCALE GENOMIC DNA]</scope>
    <source>
        <strain evidence="2">cv. Niubang</strain>
    </source>
</reference>
<dbReference type="Proteomes" id="UP001055879">
    <property type="component" value="Linkage Group LG07"/>
</dbReference>
<proteinExistence type="predicted"/>
<organism evidence="1 2">
    <name type="scientific">Arctium lappa</name>
    <name type="common">Greater burdock</name>
    <name type="synonym">Lappa major</name>
    <dbReference type="NCBI Taxonomy" id="4217"/>
    <lineage>
        <taxon>Eukaryota</taxon>
        <taxon>Viridiplantae</taxon>
        <taxon>Streptophyta</taxon>
        <taxon>Embryophyta</taxon>
        <taxon>Tracheophyta</taxon>
        <taxon>Spermatophyta</taxon>
        <taxon>Magnoliopsida</taxon>
        <taxon>eudicotyledons</taxon>
        <taxon>Gunneridae</taxon>
        <taxon>Pentapetalae</taxon>
        <taxon>asterids</taxon>
        <taxon>campanulids</taxon>
        <taxon>Asterales</taxon>
        <taxon>Asteraceae</taxon>
        <taxon>Carduoideae</taxon>
        <taxon>Cardueae</taxon>
        <taxon>Arctiinae</taxon>
        <taxon>Arctium</taxon>
    </lineage>
</organism>